<comment type="subcellular location">
    <subcellularLocation>
        <location evidence="1 9">Cell membrane</location>
        <topology evidence="1 9">Single-pass membrane protein</topology>
    </subcellularLocation>
</comment>
<keyword evidence="4 9" id="KW-0812">Transmembrane</keyword>
<dbReference type="AlphaFoldDB" id="A0A516H536"/>
<evidence type="ECO:0000256" key="9">
    <source>
        <dbReference type="HAMAP-Rule" id="MF_00236"/>
    </source>
</evidence>
<evidence type="ECO:0000256" key="3">
    <source>
        <dbReference type="ARBA" id="ARBA00022475"/>
    </source>
</evidence>
<dbReference type="GO" id="GO:0008320">
    <property type="term" value="F:protein transmembrane transporter activity"/>
    <property type="evidence" value="ECO:0007669"/>
    <property type="project" value="UniProtKB-UniRule"/>
</dbReference>
<keyword evidence="3 9" id="KW-1003">Cell membrane</keyword>
<dbReference type="NCBIfam" id="NF001940">
    <property type="entry name" value="PRK00720.1"/>
    <property type="match status" value="1"/>
</dbReference>
<dbReference type="PANTHER" id="PTHR42982">
    <property type="entry name" value="SEC-INDEPENDENT PROTEIN TRANSLOCASE PROTEIN TATA"/>
    <property type="match status" value="1"/>
</dbReference>
<gene>
    <name evidence="9" type="primary">tatA</name>
    <name evidence="11" type="ORF">FNB15_16880</name>
</gene>
<dbReference type="KEGG" id="fer:FNB15_16880"/>
<evidence type="ECO:0000256" key="5">
    <source>
        <dbReference type="ARBA" id="ARBA00022927"/>
    </source>
</evidence>
<keyword evidence="2 9" id="KW-0813">Transport</keyword>
<dbReference type="Proteomes" id="UP000317496">
    <property type="component" value="Chromosome"/>
</dbReference>
<dbReference type="InterPro" id="IPR006312">
    <property type="entry name" value="TatA/E"/>
</dbReference>
<dbReference type="Gene3D" id="1.20.5.3310">
    <property type="match status" value="1"/>
</dbReference>
<comment type="similarity">
    <text evidence="9">Belongs to the TatA/E family.</text>
</comment>
<evidence type="ECO:0000256" key="8">
    <source>
        <dbReference type="ARBA" id="ARBA00023136"/>
    </source>
</evidence>
<feature type="transmembrane region" description="Helical" evidence="9">
    <location>
        <begin position="6"/>
        <end position="23"/>
    </location>
</feature>
<feature type="compositionally biased region" description="Polar residues" evidence="10">
    <location>
        <begin position="60"/>
        <end position="75"/>
    </location>
</feature>
<keyword evidence="6 9" id="KW-1133">Transmembrane helix</keyword>
<evidence type="ECO:0000313" key="11">
    <source>
        <dbReference type="EMBL" id="QDO98841.1"/>
    </source>
</evidence>
<evidence type="ECO:0000256" key="10">
    <source>
        <dbReference type="SAM" id="MobiDB-lite"/>
    </source>
</evidence>
<proteinExistence type="inferred from homology"/>
<dbReference type="GO" id="GO:0043953">
    <property type="term" value="P:protein transport by the Tat complex"/>
    <property type="evidence" value="ECO:0007669"/>
    <property type="project" value="UniProtKB-UniRule"/>
</dbReference>
<dbReference type="EMBL" id="CP041636">
    <property type="protein sequence ID" value="QDO98841.1"/>
    <property type="molecule type" value="Genomic_DNA"/>
</dbReference>
<dbReference type="GO" id="GO:0033281">
    <property type="term" value="C:TAT protein transport complex"/>
    <property type="evidence" value="ECO:0007669"/>
    <property type="project" value="UniProtKB-UniRule"/>
</dbReference>
<name>A0A516H536_9PROT</name>
<dbReference type="InterPro" id="IPR003369">
    <property type="entry name" value="TatA/B/E"/>
</dbReference>
<dbReference type="Pfam" id="PF02416">
    <property type="entry name" value="TatA_B_E"/>
    <property type="match status" value="1"/>
</dbReference>
<evidence type="ECO:0000256" key="6">
    <source>
        <dbReference type="ARBA" id="ARBA00022989"/>
    </source>
</evidence>
<evidence type="ECO:0000256" key="4">
    <source>
        <dbReference type="ARBA" id="ARBA00022692"/>
    </source>
</evidence>
<keyword evidence="12" id="KW-1185">Reference proteome</keyword>
<keyword evidence="5 9" id="KW-0653">Protein transport</keyword>
<evidence type="ECO:0000313" key="12">
    <source>
        <dbReference type="Proteomes" id="UP000317496"/>
    </source>
</evidence>
<dbReference type="OrthoDB" id="7161179at2"/>
<feature type="region of interest" description="Disordered" evidence="10">
    <location>
        <begin position="39"/>
        <end position="83"/>
    </location>
</feature>
<evidence type="ECO:0000256" key="1">
    <source>
        <dbReference type="ARBA" id="ARBA00004162"/>
    </source>
</evidence>
<sequence>MGSFSFWHWLIVLLVILIIFGAGKLPKVAGDLASGIKNFRKGMAEPGDDKDKTDAPPPVINQQPGQPTGSATSSAPADKTAQH</sequence>
<evidence type="ECO:0000256" key="7">
    <source>
        <dbReference type="ARBA" id="ARBA00023010"/>
    </source>
</evidence>
<dbReference type="HAMAP" id="MF_00236">
    <property type="entry name" value="TatA_E"/>
    <property type="match status" value="1"/>
</dbReference>
<keyword evidence="7 9" id="KW-0811">Translocation</keyword>
<reference evidence="11 12" key="1">
    <citation type="submission" date="2019-07" db="EMBL/GenBank/DDBJ databases">
        <title>Genome sequencing for Ferrovibrio sp. K5.</title>
        <authorList>
            <person name="Park S.-J."/>
        </authorList>
    </citation>
    <scope>NUCLEOTIDE SEQUENCE [LARGE SCALE GENOMIC DNA]</scope>
    <source>
        <strain evidence="11 12">K5</strain>
    </source>
</reference>
<comment type="function">
    <text evidence="9">Part of the twin-arginine translocation (Tat) system that transports large folded proteins containing a characteristic twin-arginine motif in their signal peptide across membranes. TatA could form the protein-conducting channel of the Tat system.</text>
</comment>
<dbReference type="PANTHER" id="PTHR42982:SF1">
    <property type="entry name" value="SEC-INDEPENDENT PROTEIN TRANSLOCASE PROTEIN TATA"/>
    <property type="match status" value="1"/>
</dbReference>
<dbReference type="RefSeq" id="WP_144257838.1">
    <property type="nucleotide sequence ID" value="NZ_CP041636.1"/>
</dbReference>
<evidence type="ECO:0000256" key="2">
    <source>
        <dbReference type="ARBA" id="ARBA00022448"/>
    </source>
</evidence>
<keyword evidence="8 9" id="KW-0472">Membrane</keyword>
<protein>
    <recommendedName>
        <fullName evidence="9">Sec-independent protein translocase protein TatA</fullName>
    </recommendedName>
</protein>
<organism evidence="11 12">
    <name type="scientific">Ferrovibrio terrae</name>
    <dbReference type="NCBI Taxonomy" id="2594003"/>
    <lineage>
        <taxon>Bacteria</taxon>
        <taxon>Pseudomonadati</taxon>
        <taxon>Pseudomonadota</taxon>
        <taxon>Alphaproteobacteria</taxon>
        <taxon>Rhodospirillales</taxon>
        <taxon>Rhodospirillaceae</taxon>
        <taxon>Ferrovibrio</taxon>
    </lineage>
</organism>
<comment type="subunit">
    <text evidence="9">The Tat system comprises two distinct complexes: a TatABC complex, containing multiple copies of TatA, TatB and TatC subunits, and a separate TatA complex, containing only TatA subunits. Substrates initially bind to the TatABC complex, which probably triggers association of the separate TatA complex to form the active translocon.</text>
</comment>
<accession>A0A516H536</accession>
<dbReference type="NCBIfam" id="TIGR01411">
    <property type="entry name" value="tatAE"/>
    <property type="match status" value="1"/>
</dbReference>